<accession>A0A317WJH3</accession>
<keyword evidence="3" id="KW-1185">Reference proteome</keyword>
<dbReference type="GeneID" id="37065183"/>
<comment type="caution">
    <text evidence="2">The sequence shown here is derived from an EMBL/GenBank/DDBJ whole genome shotgun (WGS) entry which is preliminary data.</text>
</comment>
<reference evidence="2 3" key="1">
    <citation type="submission" date="2016-12" db="EMBL/GenBank/DDBJ databases">
        <title>The genomes of Aspergillus section Nigri reveals drivers in fungal speciation.</title>
        <authorList>
            <consortium name="DOE Joint Genome Institute"/>
            <person name="Vesth T.C."/>
            <person name="Nybo J."/>
            <person name="Theobald S."/>
            <person name="Brandl J."/>
            <person name="Frisvad J.C."/>
            <person name="Nielsen K.F."/>
            <person name="Lyhne E.K."/>
            <person name="Kogle M.E."/>
            <person name="Kuo A."/>
            <person name="Riley R."/>
            <person name="Clum A."/>
            <person name="Nolan M."/>
            <person name="Lipzen A."/>
            <person name="Salamov A."/>
            <person name="Henrissat B."/>
            <person name="Wiebenga A."/>
            <person name="De Vries R.P."/>
            <person name="Grigoriev I.V."/>
            <person name="Mortensen U.H."/>
            <person name="Andersen M.R."/>
            <person name="Baker S.E."/>
        </authorList>
    </citation>
    <scope>NUCLEOTIDE SEQUENCE [LARGE SCALE GENOMIC DNA]</scope>
    <source>
        <strain evidence="2 3">CBS 117.55</strain>
    </source>
</reference>
<dbReference type="RefSeq" id="XP_025400757.1">
    <property type="nucleotide sequence ID" value="XM_025542946.1"/>
</dbReference>
<name>A0A317WJH3_9EURO</name>
<dbReference type="Proteomes" id="UP000247233">
    <property type="component" value="Unassembled WGS sequence"/>
</dbReference>
<dbReference type="OrthoDB" id="4484597at2759"/>
<dbReference type="EMBL" id="MSFL01000008">
    <property type="protein sequence ID" value="PWY86205.1"/>
    <property type="molecule type" value="Genomic_DNA"/>
</dbReference>
<sequence>MSDPTNPNIEKRTTPQWGLYQRENFWKVNDDKTVPFNTGRCHSPGLTTDSSE</sequence>
<evidence type="ECO:0000256" key="1">
    <source>
        <dbReference type="SAM" id="MobiDB-lite"/>
    </source>
</evidence>
<dbReference type="STRING" id="1448321.A0A317WJH3"/>
<evidence type="ECO:0000313" key="3">
    <source>
        <dbReference type="Proteomes" id="UP000247233"/>
    </source>
</evidence>
<organism evidence="2 3">
    <name type="scientific">Aspergillus heteromorphus CBS 117.55</name>
    <dbReference type="NCBI Taxonomy" id="1448321"/>
    <lineage>
        <taxon>Eukaryota</taxon>
        <taxon>Fungi</taxon>
        <taxon>Dikarya</taxon>
        <taxon>Ascomycota</taxon>
        <taxon>Pezizomycotina</taxon>
        <taxon>Eurotiomycetes</taxon>
        <taxon>Eurotiomycetidae</taxon>
        <taxon>Eurotiales</taxon>
        <taxon>Aspergillaceae</taxon>
        <taxon>Aspergillus</taxon>
        <taxon>Aspergillus subgen. Circumdati</taxon>
    </lineage>
</organism>
<feature type="region of interest" description="Disordered" evidence="1">
    <location>
        <begin position="31"/>
        <end position="52"/>
    </location>
</feature>
<gene>
    <name evidence="2" type="ORF">BO70DRAFT_361026</name>
</gene>
<evidence type="ECO:0000313" key="2">
    <source>
        <dbReference type="EMBL" id="PWY86205.1"/>
    </source>
</evidence>
<dbReference type="AlphaFoldDB" id="A0A317WJH3"/>
<dbReference type="VEuPathDB" id="FungiDB:BO70DRAFT_361026"/>
<protein>
    <submittedName>
        <fullName evidence="2">Uncharacterized protein</fullName>
    </submittedName>
</protein>
<proteinExistence type="predicted"/>